<dbReference type="EMBL" id="HBGU01045854">
    <property type="protein sequence ID" value="CAD9480547.1"/>
    <property type="molecule type" value="Transcribed_RNA"/>
</dbReference>
<protein>
    <submittedName>
        <fullName evidence="1">Uncharacterized protein</fullName>
    </submittedName>
</protein>
<organism evidence="1">
    <name type="scientific">Haptolina brevifila</name>
    <dbReference type="NCBI Taxonomy" id="156173"/>
    <lineage>
        <taxon>Eukaryota</taxon>
        <taxon>Haptista</taxon>
        <taxon>Haptophyta</taxon>
        <taxon>Prymnesiophyceae</taxon>
        <taxon>Prymnesiales</taxon>
        <taxon>Prymnesiaceae</taxon>
        <taxon>Haptolina</taxon>
    </lineage>
</organism>
<accession>A0A7S2H4V7</accession>
<name>A0A7S2H4V7_9EUKA</name>
<proteinExistence type="predicted"/>
<reference evidence="1" key="1">
    <citation type="submission" date="2021-01" db="EMBL/GenBank/DDBJ databases">
        <authorList>
            <person name="Corre E."/>
            <person name="Pelletier E."/>
            <person name="Niang G."/>
            <person name="Scheremetjew M."/>
            <person name="Finn R."/>
            <person name="Kale V."/>
            <person name="Holt S."/>
            <person name="Cochrane G."/>
            <person name="Meng A."/>
            <person name="Brown T."/>
            <person name="Cohen L."/>
        </authorList>
    </citation>
    <scope>NUCLEOTIDE SEQUENCE</scope>
    <source>
        <strain evidence="1">UTEX LB 985</strain>
    </source>
</reference>
<sequence>MLTSTRWTTATRYDEIVATYNGRDVMGDLQKLVSVKETTRCGRPSRAAVRVSVRYPEYTLNASHEDEAWQEMTWHDEMCPYALLALAVHFECPLKGAGACCR</sequence>
<dbReference type="AlphaFoldDB" id="A0A7S2H4V7"/>
<gene>
    <name evidence="1" type="ORF">CBRE1094_LOCUS24959</name>
</gene>
<evidence type="ECO:0000313" key="1">
    <source>
        <dbReference type="EMBL" id="CAD9480547.1"/>
    </source>
</evidence>